<evidence type="ECO:0000313" key="2">
    <source>
        <dbReference type="Proteomes" id="UP000034176"/>
    </source>
</evidence>
<protein>
    <submittedName>
        <fullName evidence="1">Uncharacterized protein</fullName>
    </submittedName>
</protein>
<dbReference type="Proteomes" id="UP000034176">
    <property type="component" value="Unassembled WGS sequence"/>
</dbReference>
<organism evidence="1 2">
    <name type="scientific">Candidatus Gottesmanbacteria bacterium GW2011_GWA1_34_13</name>
    <dbReference type="NCBI Taxonomy" id="1618434"/>
    <lineage>
        <taxon>Bacteria</taxon>
        <taxon>Candidatus Gottesmaniibacteriota</taxon>
    </lineage>
</organism>
<comment type="caution">
    <text evidence="1">The sequence shown here is derived from an EMBL/GenBank/DDBJ whole genome shotgun (WGS) entry which is preliminary data.</text>
</comment>
<proteinExistence type="predicted"/>
<gene>
    <name evidence="1" type="ORF">UR52_C0032G0002</name>
</gene>
<dbReference type="EMBL" id="LBPN01000032">
    <property type="protein sequence ID" value="KKP57398.1"/>
    <property type="molecule type" value="Genomic_DNA"/>
</dbReference>
<accession>A0A0G0AKR3</accession>
<evidence type="ECO:0000313" key="1">
    <source>
        <dbReference type="EMBL" id="KKP57398.1"/>
    </source>
</evidence>
<sequence>MPVETIERIFPIPEPVYTKGHLIDIDGIKIPVITRHPTWFTKEQLPKNKLGKPNFSGKIKVCLYGQVLIKGHGLDSFIIMDFSSSEIVKKDYLKYIPQGTIGY</sequence>
<name>A0A0G0AKR3_9BACT</name>
<reference evidence="1 2" key="1">
    <citation type="journal article" date="2015" name="Nature">
        <title>rRNA introns, odd ribosomes, and small enigmatic genomes across a large radiation of phyla.</title>
        <authorList>
            <person name="Brown C.T."/>
            <person name="Hug L.A."/>
            <person name="Thomas B.C."/>
            <person name="Sharon I."/>
            <person name="Castelle C.J."/>
            <person name="Singh A."/>
            <person name="Wilkins M.J."/>
            <person name="Williams K.H."/>
            <person name="Banfield J.F."/>
        </authorList>
    </citation>
    <scope>NUCLEOTIDE SEQUENCE [LARGE SCALE GENOMIC DNA]</scope>
</reference>
<dbReference type="STRING" id="1618434.UR52_C0032G0002"/>
<dbReference type="AlphaFoldDB" id="A0A0G0AKR3"/>